<keyword evidence="2" id="KW-0732">Signal</keyword>
<protein>
    <submittedName>
        <fullName evidence="4">PQQ-dependent sugar dehydrogenase</fullName>
    </submittedName>
</protein>
<sequence length="379" mass="39968">MRALLVVVMLVAGCSTGAGGSVPTRELPPPSSETETAAPKSASLKVEEVTGGLEHGWDIGFLPDGSQLVSERVARFTLVKNGQKTEVDADLSNVAVRGEGGLLGLVVHPDFAQSGEFTACFNTDQDVRLVTFRLQGSKATRVKDLLTGLPSNRSGRHSGCRPTLANDGSLLVGTGDTANGRFAQDRTNLGGKLLRISLDTGEGVPGNPFITSQNANERRIYTFGNRNVQGVAVRPGTEQVFMTEHGPDVDDEVNLVQAGGNYGWDPSQGGTVGGYDESVPMTDTKRFPDAVPALWSSGKPTEAICGAAFFDGMLAVPALKGSKLMLFTVDDAGKVTSVAVPAELDDKYGRLRAARTAPDGSLYVTSSNGKDDKLLRITR</sequence>
<dbReference type="PANTHER" id="PTHR19328">
    <property type="entry name" value="HEDGEHOG-INTERACTING PROTEIN"/>
    <property type="match status" value="1"/>
</dbReference>
<dbReference type="OrthoDB" id="9770043at2"/>
<accession>A0A563ENC0</accession>
<dbReference type="RefSeq" id="WP_146356027.1">
    <property type="nucleotide sequence ID" value="NZ_VOBR01000019.1"/>
</dbReference>
<feature type="region of interest" description="Disordered" evidence="1">
    <location>
        <begin position="19"/>
        <end position="43"/>
    </location>
</feature>
<dbReference type="AlphaFoldDB" id="A0A563ENC0"/>
<evidence type="ECO:0000256" key="1">
    <source>
        <dbReference type="SAM" id="MobiDB-lite"/>
    </source>
</evidence>
<dbReference type="InterPro" id="IPR011042">
    <property type="entry name" value="6-blade_b-propeller_TolB-like"/>
</dbReference>
<feature type="domain" description="Glucose/Sorbosone dehydrogenase" evidence="3">
    <location>
        <begin position="53"/>
        <end position="375"/>
    </location>
</feature>
<organism evidence="4 5">
    <name type="scientific">Lentzea tibetensis</name>
    <dbReference type="NCBI Taxonomy" id="2591470"/>
    <lineage>
        <taxon>Bacteria</taxon>
        <taxon>Bacillati</taxon>
        <taxon>Actinomycetota</taxon>
        <taxon>Actinomycetes</taxon>
        <taxon>Pseudonocardiales</taxon>
        <taxon>Pseudonocardiaceae</taxon>
        <taxon>Lentzea</taxon>
    </lineage>
</organism>
<dbReference type="PANTHER" id="PTHR19328:SF13">
    <property type="entry name" value="HIPL1 PROTEIN"/>
    <property type="match status" value="1"/>
</dbReference>
<keyword evidence="5" id="KW-1185">Reference proteome</keyword>
<dbReference type="Pfam" id="PF07995">
    <property type="entry name" value="GSDH"/>
    <property type="match status" value="1"/>
</dbReference>
<evidence type="ECO:0000259" key="3">
    <source>
        <dbReference type="Pfam" id="PF07995"/>
    </source>
</evidence>
<feature type="region of interest" description="Disordered" evidence="1">
    <location>
        <begin position="147"/>
        <end position="168"/>
    </location>
</feature>
<feature type="signal peptide" evidence="2">
    <location>
        <begin position="1"/>
        <end position="20"/>
    </location>
</feature>
<proteinExistence type="predicted"/>
<feature type="chain" id="PRO_5021724039" evidence="2">
    <location>
        <begin position="21"/>
        <end position="379"/>
    </location>
</feature>
<evidence type="ECO:0000256" key="2">
    <source>
        <dbReference type="SAM" id="SignalP"/>
    </source>
</evidence>
<comment type="caution">
    <text evidence="4">The sequence shown here is derived from an EMBL/GenBank/DDBJ whole genome shotgun (WGS) entry which is preliminary data.</text>
</comment>
<dbReference type="InterPro" id="IPR011041">
    <property type="entry name" value="Quinoprot_gluc/sorb_DH_b-prop"/>
</dbReference>
<dbReference type="EMBL" id="VOBR01000019">
    <property type="protein sequence ID" value="TWP48702.1"/>
    <property type="molecule type" value="Genomic_DNA"/>
</dbReference>
<dbReference type="Gene3D" id="2.120.10.30">
    <property type="entry name" value="TolB, C-terminal domain"/>
    <property type="match status" value="1"/>
</dbReference>
<dbReference type="SUPFAM" id="SSF50952">
    <property type="entry name" value="Soluble quinoprotein glucose dehydrogenase"/>
    <property type="match status" value="1"/>
</dbReference>
<gene>
    <name evidence="4" type="ORF">FKR81_27675</name>
</gene>
<name>A0A563ENC0_9PSEU</name>
<reference evidence="4 5" key="1">
    <citation type="submission" date="2019-07" db="EMBL/GenBank/DDBJ databases">
        <title>Lentzea xizangensis sp. nov., isolated from Qinghai-Tibetan Plateau Soils.</title>
        <authorList>
            <person name="Huang J."/>
        </authorList>
    </citation>
    <scope>NUCLEOTIDE SEQUENCE [LARGE SCALE GENOMIC DNA]</scope>
    <source>
        <strain evidence="4 5">FXJ1.1311</strain>
    </source>
</reference>
<dbReference type="Proteomes" id="UP000316639">
    <property type="component" value="Unassembled WGS sequence"/>
</dbReference>
<evidence type="ECO:0000313" key="5">
    <source>
        <dbReference type="Proteomes" id="UP000316639"/>
    </source>
</evidence>
<dbReference type="InterPro" id="IPR012938">
    <property type="entry name" value="Glc/Sorbosone_DH"/>
</dbReference>
<evidence type="ECO:0000313" key="4">
    <source>
        <dbReference type="EMBL" id="TWP48702.1"/>
    </source>
</evidence>